<proteinExistence type="inferred from homology"/>
<comment type="caution">
    <text evidence="12">The sequence shown here is derived from an EMBL/GenBank/DDBJ whole genome shotgun (WGS) entry which is preliminary data.</text>
</comment>
<reference evidence="12 13" key="1">
    <citation type="submission" date="2020-08" db="EMBL/GenBank/DDBJ databases">
        <title>Sequencing the genomes of 1000 actinobacteria strains.</title>
        <authorList>
            <person name="Klenk H.-P."/>
        </authorList>
    </citation>
    <scope>NUCLEOTIDE SEQUENCE [LARGE SCALE GENOMIC DNA]</scope>
    <source>
        <strain evidence="12 13">DSM 17294</strain>
    </source>
</reference>
<evidence type="ECO:0000313" key="13">
    <source>
        <dbReference type="Proteomes" id="UP000558997"/>
    </source>
</evidence>
<comment type="pathway">
    <text evidence="3 10">Cofactor biosynthesis; tetrahydrofolate biosynthesis; 7,8-dihydrofolate from 2-amino-4-hydroxy-6-hydroxymethyl-7,8-dihydropteridine diphosphate and 4-aminobenzoate: step 1/2.</text>
</comment>
<dbReference type="GO" id="GO:0046654">
    <property type="term" value="P:tetrahydrofolate biosynthetic process"/>
    <property type="evidence" value="ECO:0007669"/>
    <property type="project" value="UniProtKB-UniPathway"/>
</dbReference>
<dbReference type="GO" id="GO:0004156">
    <property type="term" value="F:dihydropteroate synthase activity"/>
    <property type="evidence" value="ECO:0007669"/>
    <property type="project" value="UniProtKB-EC"/>
</dbReference>
<name>A0A841DUK4_9ACTN</name>
<organism evidence="12 13">
    <name type="scientific">Kribbella solani</name>
    <dbReference type="NCBI Taxonomy" id="236067"/>
    <lineage>
        <taxon>Bacteria</taxon>
        <taxon>Bacillati</taxon>
        <taxon>Actinomycetota</taxon>
        <taxon>Actinomycetes</taxon>
        <taxon>Propionibacteriales</taxon>
        <taxon>Kribbellaceae</taxon>
        <taxon>Kribbella</taxon>
    </lineage>
</organism>
<dbReference type="GO" id="GO:0046872">
    <property type="term" value="F:metal ion binding"/>
    <property type="evidence" value="ECO:0007669"/>
    <property type="project" value="UniProtKB-KW"/>
</dbReference>
<dbReference type="InterPro" id="IPR011005">
    <property type="entry name" value="Dihydropteroate_synth-like_sf"/>
</dbReference>
<keyword evidence="7 10" id="KW-0479">Metal-binding</keyword>
<dbReference type="CDD" id="cd00739">
    <property type="entry name" value="DHPS"/>
    <property type="match status" value="1"/>
</dbReference>
<accession>A0A841DUK4</accession>
<dbReference type="EC" id="2.5.1.15" evidence="5 10"/>
<evidence type="ECO:0000256" key="7">
    <source>
        <dbReference type="ARBA" id="ARBA00022723"/>
    </source>
</evidence>
<gene>
    <name evidence="12" type="ORF">HDA44_003298</name>
</gene>
<evidence type="ECO:0000256" key="6">
    <source>
        <dbReference type="ARBA" id="ARBA00022679"/>
    </source>
</evidence>
<dbReference type="PROSITE" id="PS50972">
    <property type="entry name" value="PTERIN_BINDING"/>
    <property type="match status" value="1"/>
</dbReference>
<dbReference type="GO" id="GO:0046656">
    <property type="term" value="P:folic acid biosynthetic process"/>
    <property type="evidence" value="ECO:0007669"/>
    <property type="project" value="UniProtKB-KW"/>
</dbReference>
<evidence type="ECO:0000256" key="1">
    <source>
        <dbReference type="ARBA" id="ARBA00000012"/>
    </source>
</evidence>
<dbReference type="Pfam" id="PF00809">
    <property type="entry name" value="Pterin_bind"/>
    <property type="match status" value="1"/>
</dbReference>
<evidence type="ECO:0000256" key="5">
    <source>
        <dbReference type="ARBA" id="ARBA00012458"/>
    </source>
</evidence>
<comment type="cofactor">
    <cofactor evidence="2 10">
        <name>Mg(2+)</name>
        <dbReference type="ChEBI" id="CHEBI:18420"/>
    </cofactor>
</comment>
<dbReference type="InterPro" id="IPR045031">
    <property type="entry name" value="DHP_synth-like"/>
</dbReference>
<dbReference type="EMBL" id="JACHNF010000001">
    <property type="protein sequence ID" value="MBB5979957.1"/>
    <property type="molecule type" value="Genomic_DNA"/>
</dbReference>
<dbReference type="Proteomes" id="UP000558997">
    <property type="component" value="Unassembled WGS sequence"/>
</dbReference>
<dbReference type="PANTHER" id="PTHR20941">
    <property type="entry name" value="FOLATE SYNTHESIS PROTEINS"/>
    <property type="match status" value="1"/>
</dbReference>
<evidence type="ECO:0000256" key="9">
    <source>
        <dbReference type="ARBA" id="ARBA00022909"/>
    </source>
</evidence>
<comment type="function">
    <text evidence="10">Catalyzes the condensation of para-aminobenzoate (pABA) with 6-hydroxymethyl-7,8-dihydropterin diphosphate (DHPt-PP) to form 7,8-dihydropteroate (H2Pte), the immediate precursor of folate derivatives.</text>
</comment>
<dbReference type="GO" id="GO:0005829">
    <property type="term" value="C:cytosol"/>
    <property type="evidence" value="ECO:0007669"/>
    <property type="project" value="TreeGrafter"/>
</dbReference>
<dbReference type="Gene3D" id="3.20.20.20">
    <property type="entry name" value="Dihydropteroate synthase-like"/>
    <property type="match status" value="1"/>
</dbReference>
<comment type="similarity">
    <text evidence="4 10">Belongs to the DHPS family.</text>
</comment>
<keyword evidence="8 10" id="KW-0460">Magnesium</keyword>
<evidence type="ECO:0000256" key="2">
    <source>
        <dbReference type="ARBA" id="ARBA00001946"/>
    </source>
</evidence>
<keyword evidence="9 10" id="KW-0289">Folate biosynthesis</keyword>
<dbReference type="AlphaFoldDB" id="A0A841DUK4"/>
<evidence type="ECO:0000256" key="8">
    <source>
        <dbReference type="ARBA" id="ARBA00022842"/>
    </source>
</evidence>
<evidence type="ECO:0000256" key="4">
    <source>
        <dbReference type="ARBA" id="ARBA00009503"/>
    </source>
</evidence>
<dbReference type="NCBIfam" id="TIGR01496">
    <property type="entry name" value="DHPS"/>
    <property type="match status" value="1"/>
</dbReference>
<dbReference type="InterPro" id="IPR006390">
    <property type="entry name" value="DHP_synth_dom"/>
</dbReference>
<dbReference type="PANTHER" id="PTHR20941:SF1">
    <property type="entry name" value="FOLIC ACID SYNTHESIS PROTEIN FOL1"/>
    <property type="match status" value="1"/>
</dbReference>
<keyword evidence="13" id="KW-1185">Reference proteome</keyword>
<evidence type="ECO:0000256" key="10">
    <source>
        <dbReference type="RuleBase" id="RU361205"/>
    </source>
</evidence>
<dbReference type="SUPFAM" id="SSF51717">
    <property type="entry name" value="Dihydropteroate synthetase-like"/>
    <property type="match status" value="1"/>
</dbReference>
<feature type="domain" description="Pterin-binding" evidence="11">
    <location>
        <begin position="15"/>
        <end position="270"/>
    </location>
</feature>
<evidence type="ECO:0000259" key="11">
    <source>
        <dbReference type="PROSITE" id="PS50972"/>
    </source>
</evidence>
<evidence type="ECO:0000313" key="12">
    <source>
        <dbReference type="EMBL" id="MBB5979957.1"/>
    </source>
</evidence>
<dbReference type="PROSITE" id="PS00792">
    <property type="entry name" value="DHPS_1"/>
    <property type="match status" value="1"/>
</dbReference>
<protein>
    <recommendedName>
        <fullName evidence="5 10">Dihydropteroate synthase</fullName>
        <shortName evidence="10">DHPS</shortName>
        <ecNumber evidence="5 10">2.5.1.15</ecNumber>
    </recommendedName>
    <alternativeName>
        <fullName evidence="10">Dihydropteroate pyrophosphorylase</fullName>
    </alternativeName>
</protein>
<comment type="catalytic activity">
    <reaction evidence="1">
        <text>(7,8-dihydropterin-6-yl)methyl diphosphate + 4-aminobenzoate = 7,8-dihydropteroate + diphosphate</text>
        <dbReference type="Rhea" id="RHEA:19949"/>
        <dbReference type="ChEBI" id="CHEBI:17836"/>
        <dbReference type="ChEBI" id="CHEBI:17839"/>
        <dbReference type="ChEBI" id="CHEBI:33019"/>
        <dbReference type="ChEBI" id="CHEBI:72950"/>
        <dbReference type="EC" id="2.5.1.15"/>
    </reaction>
</comment>
<keyword evidence="6 10" id="KW-0808">Transferase</keyword>
<sequence length="280" mass="29607">MVYDFTPSALSTVRPRLVGIVNVTADSFSDGGRFLATEDALAQAWRLLAAGADIIELGAAASHPGAERVSVDAEIRRLADVLDELVTARVPVSIDSYAPETQLYAAAHGATYLNDIHGFPDPERYAELADSGCTLIVMHAVQHRGPATKVRIDPPAVQQGIDRFFRDRLDALQAAGISRDRLVVDPGLGYFLSSAPEPSIMVLAGLADLKAGYGLPVLVSPSRKSFLRTLTGKDLADIGPATLAAELYAAGQGADFIRTHDVAALSDALTIFTALAKGRA</sequence>
<dbReference type="UniPathway" id="UPA00077">
    <property type="reaction ID" value="UER00156"/>
</dbReference>
<evidence type="ECO:0000256" key="3">
    <source>
        <dbReference type="ARBA" id="ARBA00004763"/>
    </source>
</evidence>
<dbReference type="InterPro" id="IPR000489">
    <property type="entry name" value="Pterin-binding_dom"/>
</dbReference>